<evidence type="ECO:0000256" key="2">
    <source>
        <dbReference type="ARBA" id="ARBA00023125"/>
    </source>
</evidence>
<name>A0A062UCF5_9PROT</name>
<dbReference type="EMBL" id="AWFF01000040">
    <property type="protein sequence ID" value="KCZ54264.1"/>
    <property type="molecule type" value="Genomic_DNA"/>
</dbReference>
<dbReference type="AlphaFoldDB" id="A0A062UCF5"/>
<comment type="caution">
    <text evidence="6">The sequence shown here is derived from an EMBL/GenBank/DDBJ whole genome shotgun (WGS) entry which is preliminary data.</text>
</comment>
<protein>
    <recommendedName>
        <fullName evidence="8">LuxR family transcriptional regulator</fullName>
    </recommendedName>
</protein>
<evidence type="ECO:0000259" key="5">
    <source>
        <dbReference type="PROSITE" id="PS50110"/>
    </source>
</evidence>
<proteinExistence type="predicted"/>
<dbReference type="CDD" id="cd06170">
    <property type="entry name" value="LuxR_C_like"/>
    <property type="match status" value="1"/>
</dbReference>
<dbReference type="PROSITE" id="PS50043">
    <property type="entry name" value="HTH_LUXR_2"/>
    <property type="match status" value="1"/>
</dbReference>
<sequence>MIADDHPFVLEFLADFCKGKWPDAKVEKATNFNEVLTALDRVNPQIVIMDFVMPEGSALDAVAEIVQRLPDAKVIFFSGMMSDEDAIRALQSGAAGYISKEEGVAVIDRVADLIEMGGTYAPVSIIKGALGSDPSGSASSKELNELSASLSSSDRELLRLIVSGQSNKIIASNLGISIAAVKQMARGVFKKLNVTNRTQAAVVALKLGISTLNLDE</sequence>
<dbReference type="eggNOG" id="COG2197">
    <property type="taxonomic scope" value="Bacteria"/>
</dbReference>
<feature type="domain" description="HTH luxR-type" evidence="4">
    <location>
        <begin position="143"/>
        <end position="208"/>
    </location>
</feature>
<dbReference type="InterPro" id="IPR016032">
    <property type="entry name" value="Sig_transdc_resp-reg_C-effctor"/>
</dbReference>
<dbReference type="SUPFAM" id="SSF46894">
    <property type="entry name" value="C-terminal effector domain of the bipartite response regulators"/>
    <property type="match status" value="1"/>
</dbReference>
<dbReference type="GO" id="GO:0006355">
    <property type="term" value="P:regulation of DNA-templated transcription"/>
    <property type="evidence" value="ECO:0007669"/>
    <property type="project" value="InterPro"/>
</dbReference>
<dbReference type="SUPFAM" id="SSF52172">
    <property type="entry name" value="CheY-like"/>
    <property type="match status" value="1"/>
</dbReference>
<evidence type="ECO:0000259" key="4">
    <source>
        <dbReference type="PROSITE" id="PS50043"/>
    </source>
</evidence>
<dbReference type="STRING" id="1280946.HY29_15145"/>
<dbReference type="Proteomes" id="UP000027037">
    <property type="component" value="Unassembled WGS sequence"/>
</dbReference>
<evidence type="ECO:0008006" key="8">
    <source>
        <dbReference type="Google" id="ProtNLM"/>
    </source>
</evidence>
<dbReference type="PATRIC" id="fig|1280946.3.peg.2035"/>
<dbReference type="InterPro" id="IPR001789">
    <property type="entry name" value="Sig_transdc_resp-reg_receiver"/>
</dbReference>
<dbReference type="SMART" id="SM00421">
    <property type="entry name" value="HTH_LUXR"/>
    <property type="match status" value="1"/>
</dbReference>
<evidence type="ECO:0000313" key="7">
    <source>
        <dbReference type="Proteomes" id="UP000027037"/>
    </source>
</evidence>
<dbReference type="PANTHER" id="PTHR45566">
    <property type="entry name" value="HTH-TYPE TRANSCRIPTIONAL REGULATOR YHJB-RELATED"/>
    <property type="match status" value="1"/>
</dbReference>
<keyword evidence="2" id="KW-0238">DNA-binding</keyword>
<dbReference type="GO" id="GO:0000160">
    <property type="term" value="P:phosphorelay signal transduction system"/>
    <property type="evidence" value="ECO:0007669"/>
    <property type="project" value="InterPro"/>
</dbReference>
<dbReference type="Gene3D" id="3.40.50.2300">
    <property type="match status" value="1"/>
</dbReference>
<dbReference type="PANTHER" id="PTHR45566:SF2">
    <property type="entry name" value="NARL SUBFAMILY"/>
    <property type="match status" value="1"/>
</dbReference>
<keyword evidence="1 3" id="KW-0597">Phosphoprotein</keyword>
<dbReference type="InterPro" id="IPR051015">
    <property type="entry name" value="EvgA-like"/>
</dbReference>
<accession>A0A062UCF5</accession>
<dbReference type="InterPro" id="IPR058245">
    <property type="entry name" value="NreC/VraR/RcsB-like_REC"/>
</dbReference>
<reference evidence="6 7" key="1">
    <citation type="journal article" date="2014" name="Antonie Van Leeuwenhoek">
        <title>Hyphomonas beringensis sp. nov. and Hyphomonas chukchiensis sp. nov., isolated from surface seawater of the Bering Sea and Chukchi Sea.</title>
        <authorList>
            <person name="Li C."/>
            <person name="Lai Q."/>
            <person name="Li G."/>
            <person name="Dong C."/>
            <person name="Wang J."/>
            <person name="Liao Y."/>
            <person name="Shao Z."/>
        </authorList>
    </citation>
    <scope>NUCLEOTIDE SEQUENCE [LARGE SCALE GENOMIC DNA]</scope>
    <source>
        <strain evidence="6 7">25B14_1</strain>
    </source>
</reference>
<feature type="domain" description="Response regulatory" evidence="5">
    <location>
        <begin position="1"/>
        <end position="115"/>
    </location>
</feature>
<gene>
    <name evidence="6" type="ORF">HY29_15145</name>
</gene>
<evidence type="ECO:0000313" key="6">
    <source>
        <dbReference type="EMBL" id="KCZ54264.1"/>
    </source>
</evidence>
<dbReference type="Pfam" id="PF00196">
    <property type="entry name" value="GerE"/>
    <property type="match status" value="1"/>
</dbReference>
<dbReference type="GO" id="GO:0003677">
    <property type="term" value="F:DNA binding"/>
    <property type="evidence" value="ECO:0007669"/>
    <property type="project" value="UniProtKB-KW"/>
</dbReference>
<organism evidence="6 7">
    <name type="scientific">Hyphomonas beringensis</name>
    <dbReference type="NCBI Taxonomy" id="1280946"/>
    <lineage>
        <taxon>Bacteria</taxon>
        <taxon>Pseudomonadati</taxon>
        <taxon>Pseudomonadota</taxon>
        <taxon>Alphaproteobacteria</taxon>
        <taxon>Hyphomonadales</taxon>
        <taxon>Hyphomonadaceae</taxon>
        <taxon>Hyphomonas</taxon>
    </lineage>
</organism>
<dbReference type="SMART" id="SM00448">
    <property type="entry name" value="REC"/>
    <property type="match status" value="1"/>
</dbReference>
<dbReference type="Pfam" id="PF00072">
    <property type="entry name" value="Response_reg"/>
    <property type="match status" value="1"/>
</dbReference>
<dbReference type="PROSITE" id="PS50110">
    <property type="entry name" value="RESPONSE_REGULATORY"/>
    <property type="match status" value="1"/>
</dbReference>
<feature type="modified residue" description="4-aspartylphosphate" evidence="3">
    <location>
        <position position="50"/>
    </location>
</feature>
<keyword evidence="7" id="KW-1185">Reference proteome</keyword>
<evidence type="ECO:0000256" key="1">
    <source>
        <dbReference type="ARBA" id="ARBA00022553"/>
    </source>
</evidence>
<evidence type="ECO:0000256" key="3">
    <source>
        <dbReference type="PROSITE-ProRule" id="PRU00169"/>
    </source>
</evidence>
<dbReference type="CDD" id="cd17535">
    <property type="entry name" value="REC_NarL-like"/>
    <property type="match status" value="1"/>
</dbReference>
<dbReference type="PRINTS" id="PR00038">
    <property type="entry name" value="HTHLUXR"/>
</dbReference>
<dbReference type="InterPro" id="IPR000792">
    <property type="entry name" value="Tscrpt_reg_LuxR_C"/>
</dbReference>
<dbReference type="InterPro" id="IPR011006">
    <property type="entry name" value="CheY-like_superfamily"/>
</dbReference>